<feature type="region of interest" description="Disordered" evidence="1">
    <location>
        <begin position="26"/>
        <end position="66"/>
    </location>
</feature>
<reference evidence="2 3" key="1">
    <citation type="submission" date="2018-07" db="EMBL/GenBank/DDBJ databases">
        <title>Genomic Encyclopedia of Type Strains, Phase III (KMG-III): the genomes of soil and plant-associated and newly described type strains.</title>
        <authorList>
            <person name="Whitman W."/>
        </authorList>
    </citation>
    <scope>NUCLEOTIDE SEQUENCE [LARGE SCALE GENOMIC DNA]</scope>
    <source>
        <strain evidence="2 3">CECT 8488</strain>
    </source>
</reference>
<name>A0A3D9H3P2_9PROT</name>
<evidence type="ECO:0000313" key="3">
    <source>
        <dbReference type="Proteomes" id="UP000256845"/>
    </source>
</evidence>
<gene>
    <name evidence="2" type="ORF">DFP90_1178</name>
</gene>
<organism evidence="2 3">
    <name type="scientific">Aestuariispira insulae</name>
    <dbReference type="NCBI Taxonomy" id="1461337"/>
    <lineage>
        <taxon>Bacteria</taxon>
        <taxon>Pseudomonadati</taxon>
        <taxon>Pseudomonadota</taxon>
        <taxon>Alphaproteobacteria</taxon>
        <taxon>Rhodospirillales</taxon>
        <taxon>Kiloniellaceae</taxon>
        <taxon>Aestuariispira</taxon>
    </lineage>
</organism>
<accession>A0A3D9H3P2</accession>
<evidence type="ECO:0000256" key="1">
    <source>
        <dbReference type="SAM" id="MobiDB-lite"/>
    </source>
</evidence>
<proteinExistence type="predicted"/>
<dbReference type="RefSeq" id="WP_115939319.1">
    <property type="nucleotide sequence ID" value="NZ_QRDW01000017.1"/>
</dbReference>
<dbReference type="EMBL" id="QRDW01000017">
    <property type="protein sequence ID" value="RED44105.1"/>
    <property type="molecule type" value="Genomic_DNA"/>
</dbReference>
<keyword evidence="3" id="KW-1185">Reference proteome</keyword>
<protein>
    <submittedName>
        <fullName evidence="2">Uncharacterized protein</fullName>
    </submittedName>
</protein>
<evidence type="ECO:0000313" key="2">
    <source>
        <dbReference type="EMBL" id="RED44105.1"/>
    </source>
</evidence>
<dbReference type="AlphaFoldDB" id="A0A3D9H3P2"/>
<sequence>MTKAPFQVRENKAKSIEDLLNSEEAEAFVSQGRSKEGSEKPAKAVSKEKAKAPKAKENEIYPWNSDPMNTRLPAGYNFKHNQAVSEMLSYVVKNSPDYSSKQKFLDAAVKALLEQELKKLGIAKGDCSATLDTLK</sequence>
<dbReference type="Proteomes" id="UP000256845">
    <property type="component" value="Unassembled WGS sequence"/>
</dbReference>
<feature type="compositionally biased region" description="Basic and acidic residues" evidence="1">
    <location>
        <begin position="33"/>
        <end position="59"/>
    </location>
</feature>
<comment type="caution">
    <text evidence="2">The sequence shown here is derived from an EMBL/GenBank/DDBJ whole genome shotgun (WGS) entry which is preliminary data.</text>
</comment>